<evidence type="ECO:0000313" key="2">
    <source>
        <dbReference type="Proteomes" id="UP001230220"/>
    </source>
</evidence>
<gene>
    <name evidence="1" type="ORF">J2S15_003273</name>
</gene>
<sequence>MTTLKSNKGVARKISEDMATVANQGLGVENDSMLATKTNVKGNKKAKNSLQRTTSSVSRLAAAFKKDSKKISMLGNAFDAVDTEFKHRLKKNF</sequence>
<comment type="caution">
    <text evidence="1">The sequence shown here is derived from an EMBL/GenBank/DDBJ whole genome shotgun (WGS) entry which is preliminary data.</text>
</comment>
<name>A0ABU0E6I2_9FIRM</name>
<reference evidence="1 2" key="1">
    <citation type="submission" date="2023-07" db="EMBL/GenBank/DDBJ databases">
        <title>Genomic Encyclopedia of Type Strains, Phase IV (KMG-IV): sequencing the most valuable type-strain genomes for metagenomic binning, comparative biology and taxonomic classification.</title>
        <authorList>
            <person name="Goeker M."/>
        </authorList>
    </citation>
    <scope>NUCLEOTIDE SEQUENCE [LARGE SCALE GENOMIC DNA]</scope>
    <source>
        <strain evidence="1 2">DSM 16784</strain>
    </source>
</reference>
<accession>A0ABU0E6I2</accession>
<protein>
    <submittedName>
        <fullName evidence="1">Type VII secretion effector (TIGR04197 family)</fullName>
    </submittedName>
</protein>
<dbReference type="NCBIfam" id="TIGR04197">
    <property type="entry name" value="T7SS_SACOL2603"/>
    <property type="match status" value="1"/>
</dbReference>
<dbReference type="RefSeq" id="WP_307410213.1">
    <property type="nucleotide sequence ID" value="NZ_JAUSUR010000007.1"/>
</dbReference>
<dbReference type="InterPro" id="IPR021477">
    <property type="entry name" value="TVIIS_effector_SACOL2603_fam"/>
</dbReference>
<proteinExistence type="predicted"/>
<dbReference type="EMBL" id="JAUSUR010000007">
    <property type="protein sequence ID" value="MDQ0362519.1"/>
    <property type="molecule type" value="Genomic_DNA"/>
</dbReference>
<evidence type="ECO:0000313" key="1">
    <source>
        <dbReference type="EMBL" id="MDQ0362519.1"/>
    </source>
</evidence>
<dbReference type="Proteomes" id="UP001230220">
    <property type="component" value="Unassembled WGS sequence"/>
</dbReference>
<keyword evidence="2" id="KW-1185">Reference proteome</keyword>
<organism evidence="1 2">
    <name type="scientific">Breznakia pachnodae</name>
    <dbReference type="NCBI Taxonomy" id="265178"/>
    <lineage>
        <taxon>Bacteria</taxon>
        <taxon>Bacillati</taxon>
        <taxon>Bacillota</taxon>
        <taxon>Erysipelotrichia</taxon>
        <taxon>Erysipelotrichales</taxon>
        <taxon>Erysipelotrichaceae</taxon>
        <taxon>Breznakia</taxon>
    </lineage>
</organism>